<dbReference type="InterPro" id="IPR057082">
    <property type="entry name" value="PH_C"/>
</dbReference>
<dbReference type="VEuPathDB" id="FungiDB:SAPIO_CDS3224"/>
<dbReference type="InterPro" id="IPR057081">
    <property type="entry name" value="PH_N"/>
</dbReference>
<name>A0A084GAB1_PSEDA</name>
<evidence type="ECO:0000259" key="2">
    <source>
        <dbReference type="Pfam" id="PF23076"/>
    </source>
</evidence>
<dbReference type="GeneID" id="27722296"/>
<protein>
    <submittedName>
        <fullName evidence="3">Uncharacterized protein</fullName>
    </submittedName>
</protein>
<accession>A0A084GAB1</accession>
<gene>
    <name evidence="3" type="ORF">SAPIO_CDS3224</name>
</gene>
<evidence type="ECO:0000259" key="1">
    <source>
        <dbReference type="Pfam" id="PF23074"/>
    </source>
</evidence>
<dbReference type="OMA" id="IDDGFKH"/>
<dbReference type="AlphaFoldDB" id="A0A084GAB1"/>
<dbReference type="KEGG" id="sapo:SAPIO_CDS3224"/>
<dbReference type="OrthoDB" id="5345571at2759"/>
<organism evidence="3 4">
    <name type="scientific">Pseudallescheria apiosperma</name>
    <name type="common">Scedosporium apiospermum</name>
    <dbReference type="NCBI Taxonomy" id="563466"/>
    <lineage>
        <taxon>Eukaryota</taxon>
        <taxon>Fungi</taxon>
        <taxon>Dikarya</taxon>
        <taxon>Ascomycota</taxon>
        <taxon>Pezizomycotina</taxon>
        <taxon>Sordariomycetes</taxon>
        <taxon>Hypocreomycetidae</taxon>
        <taxon>Microascales</taxon>
        <taxon>Microascaceae</taxon>
        <taxon>Scedosporium</taxon>
    </lineage>
</organism>
<dbReference type="Pfam" id="PF23074">
    <property type="entry name" value="PH_FT_N"/>
    <property type="match status" value="1"/>
</dbReference>
<dbReference type="HOGENOM" id="CLU_031212_0_0_1"/>
<feature type="domain" description="PH" evidence="2">
    <location>
        <begin position="358"/>
        <end position="468"/>
    </location>
</feature>
<proteinExistence type="predicted"/>
<evidence type="ECO:0000313" key="3">
    <source>
        <dbReference type="EMBL" id="KEZ44273.1"/>
    </source>
</evidence>
<dbReference type="EMBL" id="JOWA01000088">
    <property type="protein sequence ID" value="KEZ44273.1"/>
    <property type="molecule type" value="Genomic_DNA"/>
</dbReference>
<feature type="domain" description="PH" evidence="1">
    <location>
        <begin position="234"/>
        <end position="353"/>
    </location>
</feature>
<evidence type="ECO:0000313" key="4">
    <source>
        <dbReference type="Proteomes" id="UP000028545"/>
    </source>
</evidence>
<dbReference type="RefSeq" id="XP_016644072.1">
    <property type="nucleotide sequence ID" value="XM_016786066.1"/>
</dbReference>
<dbReference type="Proteomes" id="UP000028545">
    <property type="component" value="Unassembled WGS sequence"/>
</dbReference>
<keyword evidence="4" id="KW-1185">Reference proteome</keyword>
<sequence length="486" mass="56559">MFAPTEQTGFLDGRLLQGCFRESERCEIVGLSLEGLRNALVESFHAHMTALIEEIKTSGCILRDLADKSQVHYQRVPIVMHYLDVVLPCLSKSLRDITEYIDDRTSSKEIRWRKMYNKMTEEGGGIPLPQRFVLYNHYLRLLHQLLTRNPNFDLNTLESLRNRILELREKRGIAHTPHTQSTSGALIRPEMILAPMVPEPNAHWAEQIFSLPLPSRTAFQNPRRSKSFGPHQQAAQVPMPPESKVLFRRKFDNDSLALIAYINSSNQAPYLIMQPYHMGSQWFSIRGVHELCIHRDHCAVNLRRWSRREGAAKLWASLYFITWEEMVLFHCTFASLKARNSLTLEVDSDEYVLKGEKRLFQAQIIDDGFKHSLIVYEDRETKGMRLHAAVWDGELRQCPVWTAFITHQCTSPTWLEKKSRYRIWLKDVQLYVFCQEYRQHKQRRNREGAFELNFINEKACCKFRDLFYPPPSPASNADSDNNAGSS</sequence>
<comment type="caution">
    <text evidence="3">The sequence shown here is derived from an EMBL/GenBank/DDBJ whole genome shotgun (WGS) entry which is preliminary data.</text>
</comment>
<dbReference type="Pfam" id="PF23076">
    <property type="entry name" value="PH_FT_C"/>
    <property type="match status" value="1"/>
</dbReference>
<reference evidence="3 4" key="1">
    <citation type="journal article" date="2014" name="Genome Announc.">
        <title>Draft genome sequence of the pathogenic fungus Scedosporium apiospermum.</title>
        <authorList>
            <person name="Vandeputte P."/>
            <person name="Ghamrawi S."/>
            <person name="Rechenmann M."/>
            <person name="Iltis A."/>
            <person name="Giraud S."/>
            <person name="Fleury M."/>
            <person name="Thornton C."/>
            <person name="Delhaes L."/>
            <person name="Meyer W."/>
            <person name="Papon N."/>
            <person name="Bouchara J.P."/>
        </authorList>
    </citation>
    <scope>NUCLEOTIDE SEQUENCE [LARGE SCALE GENOMIC DNA]</scope>
    <source>
        <strain evidence="3 4">IHEM 14462</strain>
    </source>
</reference>